<keyword evidence="10" id="KW-0067">ATP-binding</keyword>
<dbReference type="RefSeq" id="WP_316910256.1">
    <property type="nucleotide sequence ID" value="NZ_JAPTGD010000001.1"/>
</dbReference>
<evidence type="ECO:0000256" key="10">
    <source>
        <dbReference type="ARBA" id="ARBA00022840"/>
    </source>
</evidence>
<dbReference type="AlphaFoldDB" id="A0AAX6N8B2"/>
<dbReference type="EMBL" id="JAPTGD010000001">
    <property type="protein sequence ID" value="MDU9691976.1"/>
    <property type="molecule type" value="Genomic_DNA"/>
</dbReference>
<sequence>MTNFQLSIKKWALIFLILFLVIPLFITRLTVHLYEDFYSPYKNVELDNLDTWMKKYVLDDVKQWNNLSWQRSINEKTSTLGIKIKLIDRKQKQIFSNINNSNKYELNSDISKNKVGLSSFLEEYKIYSNGKLLGVVYVQDNRTFETKHTPNRWISYVINEWGGAFIWLSIFVLILVISVRFIKRKILFPLKEFRKATDSVSKQNFNFNVPHTPVKEINQLSEAIVCMQETLKESLDKQNEMEKERKIFISSIIHDLRTPLFSIRGCLEGIKKGIANTPEKINKYVNISYKKANILNELINDLHTFTTVNYIEPTPKFKEINITDTVDITIKGFYPAALTKGISVQSNYNGEEVIIIDGDQYLLSRALENIIGNAIRYTPNKGEVCVTVTTINGEYCKIIIKDTGIGISPSEIPHIFTPLYRGEKSRNRKTGGNGLGLSIAKQIIDQHRGVIKVYSNNGEGTIFEIVLPIKTTS</sequence>
<evidence type="ECO:0000313" key="18">
    <source>
        <dbReference type="EMBL" id="MDU9691976.1"/>
    </source>
</evidence>
<evidence type="ECO:0000256" key="9">
    <source>
        <dbReference type="ARBA" id="ARBA00022777"/>
    </source>
</evidence>
<dbReference type="GO" id="GO:0005524">
    <property type="term" value="F:ATP binding"/>
    <property type="evidence" value="ECO:0007669"/>
    <property type="project" value="UniProtKB-KW"/>
</dbReference>
<dbReference type="InterPro" id="IPR050398">
    <property type="entry name" value="HssS/ArlS-like"/>
</dbReference>
<feature type="coiled-coil region" evidence="14">
    <location>
        <begin position="217"/>
        <end position="244"/>
    </location>
</feature>
<keyword evidence="6" id="KW-0808">Transferase</keyword>
<evidence type="ECO:0000259" key="16">
    <source>
        <dbReference type="PROSITE" id="PS50109"/>
    </source>
</evidence>
<evidence type="ECO:0000256" key="6">
    <source>
        <dbReference type="ARBA" id="ARBA00022679"/>
    </source>
</evidence>
<feature type="transmembrane region" description="Helical" evidence="15">
    <location>
        <begin position="161"/>
        <end position="182"/>
    </location>
</feature>
<evidence type="ECO:0000259" key="17">
    <source>
        <dbReference type="PROSITE" id="PS50885"/>
    </source>
</evidence>
<comment type="subcellular location">
    <subcellularLocation>
        <location evidence="2">Cell membrane</location>
        <topology evidence="2">Multi-pass membrane protein</topology>
    </subcellularLocation>
</comment>
<dbReference type="EC" id="2.7.13.3" evidence="3"/>
<dbReference type="Gene3D" id="3.30.565.10">
    <property type="entry name" value="Histidine kinase-like ATPase, C-terminal domain"/>
    <property type="match status" value="1"/>
</dbReference>
<keyword evidence="7 15" id="KW-0812">Transmembrane</keyword>
<evidence type="ECO:0000256" key="3">
    <source>
        <dbReference type="ARBA" id="ARBA00012438"/>
    </source>
</evidence>
<feature type="transmembrane region" description="Helical" evidence="15">
    <location>
        <begin position="12"/>
        <end position="34"/>
    </location>
</feature>
<dbReference type="FunFam" id="3.30.565.10:FF:000006">
    <property type="entry name" value="Sensor histidine kinase WalK"/>
    <property type="match status" value="1"/>
</dbReference>
<name>A0AAX6N8B2_PRIAR</name>
<dbReference type="GO" id="GO:0000155">
    <property type="term" value="F:phosphorelay sensor kinase activity"/>
    <property type="evidence" value="ECO:0007669"/>
    <property type="project" value="InterPro"/>
</dbReference>
<evidence type="ECO:0000256" key="8">
    <source>
        <dbReference type="ARBA" id="ARBA00022741"/>
    </source>
</evidence>
<keyword evidence="12" id="KW-0902">Two-component regulatory system</keyword>
<dbReference type="InterPro" id="IPR003660">
    <property type="entry name" value="HAMP_dom"/>
</dbReference>
<dbReference type="InterPro" id="IPR004358">
    <property type="entry name" value="Sig_transdc_His_kin-like_C"/>
</dbReference>
<dbReference type="PROSITE" id="PS50109">
    <property type="entry name" value="HIS_KIN"/>
    <property type="match status" value="1"/>
</dbReference>
<dbReference type="SUPFAM" id="SSF55874">
    <property type="entry name" value="ATPase domain of HSP90 chaperone/DNA topoisomerase II/histidine kinase"/>
    <property type="match status" value="1"/>
</dbReference>
<reference evidence="18" key="2">
    <citation type="submission" date="2022-12" db="EMBL/GenBank/DDBJ databases">
        <authorList>
            <person name="Dechsakulwatana C."/>
            <person name="Rungsihiranrut A."/>
            <person name="Muangchinda C."/>
            <person name="Ningthoujam R."/>
            <person name="Klankeo P."/>
            <person name="Pinyakong O."/>
        </authorList>
    </citation>
    <scope>NUCLEOTIDE SEQUENCE</scope>
    <source>
        <strain evidence="18">TL01-2</strain>
    </source>
</reference>
<keyword evidence="9 18" id="KW-0418">Kinase</keyword>
<dbReference type="InterPro" id="IPR005467">
    <property type="entry name" value="His_kinase_dom"/>
</dbReference>
<dbReference type="SUPFAM" id="SSF158472">
    <property type="entry name" value="HAMP domain-like"/>
    <property type="match status" value="1"/>
</dbReference>
<evidence type="ECO:0000256" key="7">
    <source>
        <dbReference type="ARBA" id="ARBA00022692"/>
    </source>
</evidence>
<evidence type="ECO:0000256" key="14">
    <source>
        <dbReference type="SAM" id="Coils"/>
    </source>
</evidence>
<dbReference type="SMART" id="SM00388">
    <property type="entry name" value="HisKA"/>
    <property type="match status" value="1"/>
</dbReference>
<dbReference type="Proteomes" id="UP001269400">
    <property type="component" value="Unassembled WGS sequence"/>
</dbReference>
<dbReference type="InterPro" id="IPR003661">
    <property type="entry name" value="HisK_dim/P_dom"/>
</dbReference>
<protein>
    <recommendedName>
        <fullName evidence="3">histidine kinase</fullName>
        <ecNumber evidence="3">2.7.13.3</ecNumber>
    </recommendedName>
</protein>
<dbReference type="PANTHER" id="PTHR45528:SF1">
    <property type="entry name" value="SENSOR HISTIDINE KINASE CPXA"/>
    <property type="match status" value="1"/>
</dbReference>
<evidence type="ECO:0000256" key="13">
    <source>
        <dbReference type="ARBA" id="ARBA00023136"/>
    </source>
</evidence>
<comment type="caution">
    <text evidence="18">The sequence shown here is derived from an EMBL/GenBank/DDBJ whole genome shotgun (WGS) entry which is preliminary data.</text>
</comment>
<evidence type="ECO:0000313" key="19">
    <source>
        <dbReference type="Proteomes" id="UP001269400"/>
    </source>
</evidence>
<dbReference type="PANTHER" id="PTHR45528">
    <property type="entry name" value="SENSOR HISTIDINE KINASE CPXA"/>
    <property type="match status" value="1"/>
</dbReference>
<feature type="domain" description="HAMP" evidence="17">
    <location>
        <begin position="184"/>
        <end position="236"/>
    </location>
</feature>
<keyword evidence="4" id="KW-1003">Cell membrane</keyword>
<accession>A0AAX6N8B2</accession>
<dbReference type="InterPro" id="IPR036097">
    <property type="entry name" value="HisK_dim/P_sf"/>
</dbReference>
<proteinExistence type="predicted"/>
<dbReference type="CDD" id="cd00082">
    <property type="entry name" value="HisKA"/>
    <property type="match status" value="1"/>
</dbReference>
<gene>
    <name evidence="18" type="ORF">O0Q50_12430</name>
</gene>
<dbReference type="Pfam" id="PF02518">
    <property type="entry name" value="HATPase_c"/>
    <property type="match status" value="1"/>
</dbReference>
<reference evidence="18" key="1">
    <citation type="journal article" date="2022" name="J Environ Chem Eng">
        <title>Biodegradation of petroleum oil using a constructed nonpathogenic and heavy metal-tolerant bacterial consortium isolated from marine sponges.</title>
        <authorList>
            <person name="Dechsakulwatana C."/>
            <person name="Rungsihiranrut A."/>
            <person name="Muangchinda C."/>
            <person name="Ningthoujam R."/>
            <person name="Klankeo P."/>
            <person name="Pinyakong O."/>
        </authorList>
    </citation>
    <scope>NUCLEOTIDE SEQUENCE</scope>
    <source>
        <strain evidence="18">TL01-2</strain>
    </source>
</reference>
<dbReference type="GO" id="GO:0005886">
    <property type="term" value="C:plasma membrane"/>
    <property type="evidence" value="ECO:0007669"/>
    <property type="project" value="UniProtKB-SubCell"/>
</dbReference>
<comment type="catalytic activity">
    <reaction evidence="1">
        <text>ATP + protein L-histidine = ADP + protein N-phospho-L-histidine.</text>
        <dbReference type="EC" id="2.7.13.3"/>
    </reaction>
</comment>
<keyword evidence="11 15" id="KW-1133">Transmembrane helix</keyword>
<dbReference type="Pfam" id="PF00512">
    <property type="entry name" value="HisKA"/>
    <property type="match status" value="1"/>
</dbReference>
<dbReference type="InterPro" id="IPR036890">
    <property type="entry name" value="HATPase_C_sf"/>
</dbReference>
<evidence type="ECO:0000256" key="1">
    <source>
        <dbReference type="ARBA" id="ARBA00000085"/>
    </source>
</evidence>
<evidence type="ECO:0000256" key="15">
    <source>
        <dbReference type="SAM" id="Phobius"/>
    </source>
</evidence>
<dbReference type="SMART" id="SM00387">
    <property type="entry name" value="HATPase_c"/>
    <property type="match status" value="1"/>
</dbReference>
<evidence type="ECO:0000256" key="12">
    <source>
        <dbReference type="ARBA" id="ARBA00023012"/>
    </source>
</evidence>
<dbReference type="PROSITE" id="PS50885">
    <property type="entry name" value="HAMP"/>
    <property type="match status" value="1"/>
</dbReference>
<evidence type="ECO:0000256" key="11">
    <source>
        <dbReference type="ARBA" id="ARBA00022989"/>
    </source>
</evidence>
<dbReference type="SUPFAM" id="SSF47384">
    <property type="entry name" value="Homodimeric domain of signal transducing histidine kinase"/>
    <property type="match status" value="1"/>
</dbReference>
<feature type="domain" description="Histidine kinase" evidence="16">
    <location>
        <begin position="251"/>
        <end position="471"/>
    </location>
</feature>
<dbReference type="Gene3D" id="6.10.340.10">
    <property type="match status" value="1"/>
</dbReference>
<evidence type="ECO:0000256" key="2">
    <source>
        <dbReference type="ARBA" id="ARBA00004651"/>
    </source>
</evidence>
<evidence type="ECO:0000256" key="4">
    <source>
        <dbReference type="ARBA" id="ARBA00022475"/>
    </source>
</evidence>
<dbReference type="PRINTS" id="PR00344">
    <property type="entry name" value="BCTRLSENSOR"/>
</dbReference>
<dbReference type="Gene3D" id="1.10.287.130">
    <property type="match status" value="1"/>
</dbReference>
<evidence type="ECO:0000256" key="5">
    <source>
        <dbReference type="ARBA" id="ARBA00022553"/>
    </source>
</evidence>
<organism evidence="18 19">
    <name type="scientific">Priestia aryabhattai</name>
    <name type="common">Bacillus aryabhattai</name>
    <dbReference type="NCBI Taxonomy" id="412384"/>
    <lineage>
        <taxon>Bacteria</taxon>
        <taxon>Bacillati</taxon>
        <taxon>Bacillota</taxon>
        <taxon>Bacilli</taxon>
        <taxon>Bacillales</taxon>
        <taxon>Bacillaceae</taxon>
        <taxon>Priestia</taxon>
    </lineage>
</organism>
<keyword evidence="8" id="KW-0547">Nucleotide-binding</keyword>
<keyword evidence="5" id="KW-0597">Phosphoprotein</keyword>
<dbReference type="InterPro" id="IPR003594">
    <property type="entry name" value="HATPase_dom"/>
</dbReference>
<keyword evidence="13 15" id="KW-0472">Membrane</keyword>
<keyword evidence="14" id="KW-0175">Coiled coil</keyword>